<accession>A0ABQ7XTY1</accession>
<dbReference type="InterPro" id="IPR002058">
    <property type="entry name" value="PAP_assoc"/>
</dbReference>
<feature type="domain" description="Poly(A) RNA polymerase mitochondrial-like central palm" evidence="6">
    <location>
        <begin position="116"/>
        <end position="243"/>
    </location>
</feature>
<evidence type="ECO:0000256" key="4">
    <source>
        <dbReference type="SAM" id="MobiDB-lite"/>
    </source>
</evidence>
<keyword evidence="1" id="KW-0479">Metal-binding</keyword>
<evidence type="ECO:0000313" key="7">
    <source>
        <dbReference type="EMBL" id="KAH0859383.1"/>
    </source>
</evidence>
<keyword evidence="2" id="KW-0460">Magnesium</keyword>
<dbReference type="EMBL" id="JAGKQM010000019">
    <property type="protein sequence ID" value="KAH0859383.1"/>
    <property type="molecule type" value="Genomic_DNA"/>
</dbReference>
<dbReference type="Gene3D" id="3.30.460.10">
    <property type="entry name" value="Beta Polymerase, domain 2"/>
    <property type="match status" value="1"/>
</dbReference>
<comment type="caution">
    <text evidence="7">The sequence shown here is derived from an EMBL/GenBank/DDBJ whole genome shotgun (WGS) entry which is preliminary data.</text>
</comment>
<dbReference type="CDD" id="cd05402">
    <property type="entry name" value="NT_PAP_TUTase"/>
    <property type="match status" value="1"/>
</dbReference>
<dbReference type="SUPFAM" id="SSF81631">
    <property type="entry name" value="PAP/OAS1 substrate-binding domain"/>
    <property type="match status" value="1"/>
</dbReference>
<feature type="domain" description="PAP-associated" evidence="5">
    <location>
        <begin position="304"/>
        <end position="362"/>
    </location>
</feature>
<name>A0ABQ7XTY1_BRANA</name>
<dbReference type="Gene3D" id="1.10.1410.10">
    <property type="match status" value="1"/>
</dbReference>
<evidence type="ECO:0000259" key="5">
    <source>
        <dbReference type="Pfam" id="PF03828"/>
    </source>
</evidence>
<evidence type="ECO:0000256" key="1">
    <source>
        <dbReference type="ARBA" id="ARBA00022723"/>
    </source>
</evidence>
<reference evidence="7 8" key="1">
    <citation type="submission" date="2021-05" db="EMBL/GenBank/DDBJ databases">
        <title>Genome Assembly of Synthetic Allotetraploid Brassica napus Reveals Homoeologous Exchanges between Subgenomes.</title>
        <authorList>
            <person name="Davis J.T."/>
        </authorList>
    </citation>
    <scope>NUCLEOTIDE SEQUENCE [LARGE SCALE GENOMIC DNA]</scope>
    <source>
        <strain evidence="8">cv. Da-Ae</strain>
        <tissue evidence="7">Seedling</tissue>
    </source>
</reference>
<gene>
    <name evidence="7" type="ORF">HID58_087644</name>
</gene>
<proteinExistence type="predicted"/>
<feature type="compositionally biased region" description="Basic residues" evidence="4">
    <location>
        <begin position="488"/>
        <end position="499"/>
    </location>
</feature>
<dbReference type="InterPro" id="IPR043519">
    <property type="entry name" value="NT_sf"/>
</dbReference>
<organism evidence="7 8">
    <name type="scientific">Brassica napus</name>
    <name type="common">Rape</name>
    <dbReference type="NCBI Taxonomy" id="3708"/>
    <lineage>
        <taxon>Eukaryota</taxon>
        <taxon>Viridiplantae</taxon>
        <taxon>Streptophyta</taxon>
        <taxon>Embryophyta</taxon>
        <taxon>Tracheophyta</taxon>
        <taxon>Spermatophyta</taxon>
        <taxon>Magnoliopsida</taxon>
        <taxon>eudicotyledons</taxon>
        <taxon>Gunneridae</taxon>
        <taxon>Pentapetalae</taxon>
        <taxon>rosids</taxon>
        <taxon>malvids</taxon>
        <taxon>Brassicales</taxon>
        <taxon>Brassicaceae</taxon>
        <taxon>Brassiceae</taxon>
        <taxon>Brassica</taxon>
    </lineage>
</organism>
<evidence type="ECO:0008006" key="9">
    <source>
        <dbReference type="Google" id="ProtNLM"/>
    </source>
</evidence>
<dbReference type="Pfam" id="PF03828">
    <property type="entry name" value="PAP_assoc"/>
    <property type="match status" value="1"/>
</dbReference>
<feature type="region of interest" description="Disordered" evidence="4">
    <location>
        <begin position="458"/>
        <end position="530"/>
    </location>
</feature>
<feature type="compositionally biased region" description="Acidic residues" evidence="4">
    <location>
        <begin position="719"/>
        <end position="739"/>
    </location>
</feature>
<evidence type="ECO:0000313" key="8">
    <source>
        <dbReference type="Proteomes" id="UP000824890"/>
    </source>
</evidence>
<feature type="region of interest" description="Disordered" evidence="4">
    <location>
        <begin position="573"/>
        <end position="798"/>
    </location>
</feature>
<feature type="compositionally biased region" description="Basic and acidic residues" evidence="4">
    <location>
        <begin position="602"/>
        <end position="633"/>
    </location>
</feature>
<protein>
    <recommendedName>
        <fullName evidence="9">Nucleotidyltransferase family protein</fullName>
    </recommendedName>
</protein>
<dbReference type="PANTHER" id="PTHR23092">
    <property type="entry name" value="POLY(A) RNA POLYMERASE"/>
    <property type="match status" value="1"/>
</dbReference>
<keyword evidence="3" id="KW-0175">Coiled coil</keyword>
<dbReference type="InterPro" id="IPR045862">
    <property type="entry name" value="Trf4-like"/>
</dbReference>
<feature type="compositionally biased region" description="Basic residues" evidence="4">
    <location>
        <begin position="687"/>
        <end position="708"/>
    </location>
</feature>
<feature type="compositionally biased region" description="Basic residues" evidence="4">
    <location>
        <begin position="778"/>
        <end position="787"/>
    </location>
</feature>
<evidence type="ECO:0000256" key="2">
    <source>
        <dbReference type="ARBA" id="ARBA00022842"/>
    </source>
</evidence>
<dbReference type="Pfam" id="PF22600">
    <property type="entry name" value="MTPAP-like_central"/>
    <property type="match status" value="1"/>
</dbReference>
<evidence type="ECO:0000259" key="6">
    <source>
        <dbReference type="Pfam" id="PF22600"/>
    </source>
</evidence>
<dbReference type="Proteomes" id="UP000824890">
    <property type="component" value="Unassembled WGS sequence"/>
</dbReference>
<feature type="coiled-coil region" evidence="3">
    <location>
        <begin position="891"/>
        <end position="919"/>
    </location>
</feature>
<dbReference type="SUPFAM" id="SSF81301">
    <property type="entry name" value="Nucleotidyltransferase"/>
    <property type="match status" value="1"/>
</dbReference>
<feature type="compositionally biased region" description="Basic residues" evidence="4">
    <location>
        <begin position="755"/>
        <end position="770"/>
    </location>
</feature>
<sequence>MESEAPAFVYDALPPLSLSDWNQSPATHDESHNYSVYRNEISDLTENTTPVESDTVDFFSLDVDAGENENGEEFVTPVVASKKSRKRRKDKEAEEPRLETNWFNENSCSKIPMLQLHKEIVDFSEFLLPTLDEKAQRDAAMDSVRSVIQYIWPDCKVEVFGSYKTGLYLPTSDIDVVILESGITNPQLGLKALSRALSQRGIAKNILVIAKARVPIIKFVEKKSSISFDLSFDMENGPKAAEFIQDAVVKLPPLRPLCLILKVFLQQRELNEVYSGGIGSYALLAMLIAFLKYLKDGRSPPEHNLGVLLVKFFDFYGRKLNTADVGVSCKKGGSFFSKSNKGFLNPARPGLISIEDPQTPENDIGKSSFNYFQIRSAFSMALSTLTNTKAILALGPNRSILGTIIRPDRILLERKGGKNGDVTFNSLLPGAGEPLPMSANGKSNGGLFCNWQLEEDEEGSFPRGDAANGDNTPVLVDTPGKVTTKESSRKKKSKSKKKKMVDDDDGEEEEPSSKKRRRKNNMERPAMLKSTGASPSMLSLLCFYQHWNSTLQIPYTKVFNILLPPHQLEKIRDVPSHSSNSSRFKLPVANLPPSTSPGWVEITHRRFREMGRDRDDSPPEKAKGDVEDKDYRRKSSRRRIEKKSVEEEEDVNRRESRRKSKDGRDSDSGSGLESGSDSESEKEERRRSRKSRGKKKSDRRSRSRRSRRRYDDSSSSSESESESEYSSDYSDSESESESEDERRRRKRREREERDRKRRRREKEKKKRRKEKGVDGDSKKKKKKRKKEKKSEKAKKGAVTESWGKYGVIRETDMWNKRPEFTAWLLEVKEVNLESLPPWEEKKMFKDFMEDHNTGTFTSKKYYDIDGYYRRKLEKEMKKGLKKAGKSERTVFNDEEQRRLEMQEAREKQKEEEVLALKRSMEGGMAQAMKEQARLKEEMVYLYKIGDMEGAAAIQRRLDPDVPM</sequence>
<evidence type="ECO:0000256" key="3">
    <source>
        <dbReference type="SAM" id="Coils"/>
    </source>
</evidence>
<dbReference type="InterPro" id="IPR054708">
    <property type="entry name" value="MTPAP-like_central"/>
</dbReference>
<keyword evidence="8" id="KW-1185">Reference proteome</keyword>
<dbReference type="PANTHER" id="PTHR23092:SF15">
    <property type="entry name" value="INACTIVE NON-CANONICAL POLY(A) RNA POLYMERASE PROTEIN TRF4-2-RELATED"/>
    <property type="match status" value="1"/>
</dbReference>